<dbReference type="PATRIC" id="fig|1001583.3.peg.2164"/>
<dbReference type="PANTHER" id="PTHR30629:SF2">
    <property type="entry name" value="PROPHAGE INTEGRASE INTS-RELATED"/>
    <property type="match status" value="1"/>
</dbReference>
<dbReference type="KEGG" id="lbk:LVISKB_2181"/>
<comment type="similarity">
    <text evidence="1">Belongs to the 'phage' integrase family.</text>
</comment>
<evidence type="ECO:0000313" key="7">
    <source>
        <dbReference type="Proteomes" id="UP000012042"/>
    </source>
</evidence>
<dbReference type="Proteomes" id="UP000012042">
    <property type="component" value="Chromosome"/>
</dbReference>
<proteinExistence type="inferred from homology"/>
<dbReference type="PROSITE" id="PS51898">
    <property type="entry name" value="TYR_RECOMBINASE"/>
    <property type="match status" value="1"/>
</dbReference>
<dbReference type="AlphaFoldDB" id="M5B1H3"/>
<sequence length="391" mass="45027">MEDIKMKIKSYKSKGKTYYEVSGYLGVIKTSAGETKRKNFHRRGFESSKAATLAYSREQERFDNMEAQSQEQESTLKFKDVYAIWLESYQESVKESTLNRVEGIFKNHILPMFQNRDITSVTWQECQSTVLKWRKNLVDFNKVAQYARLVFRTAQKMGLISTNPMDLVDVMKNKSISEKAKHNYWTSQELSLFLNYLARVDENTQRYDRLALFYLLATTGMRKGELLALTWNDVNFTEGTVSIDKTMTRKLDNGQTVGSPKTQNAYRTLALDPVAGKYLKRYRKSLLVIPTKDQRIFRSQQGGPLSLMTPNHWLDTLIDQVNSQNSNIHLPRITVHGLRHTFASIQVINGVNVKALQLQLGHSDIEITLNIYTHLNSKQVAAQVYQISDVI</sequence>
<evidence type="ECO:0000256" key="1">
    <source>
        <dbReference type="ARBA" id="ARBA00008857"/>
    </source>
</evidence>
<evidence type="ECO:0000256" key="4">
    <source>
        <dbReference type="ARBA" id="ARBA00023172"/>
    </source>
</evidence>
<dbReference type="GO" id="GO:0006310">
    <property type="term" value="P:DNA recombination"/>
    <property type="evidence" value="ECO:0007669"/>
    <property type="project" value="UniProtKB-KW"/>
</dbReference>
<dbReference type="CDD" id="cd01189">
    <property type="entry name" value="INT_ICEBs1_C_like"/>
    <property type="match status" value="1"/>
</dbReference>
<dbReference type="InterPro" id="IPR013762">
    <property type="entry name" value="Integrase-like_cat_sf"/>
</dbReference>
<dbReference type="Pfam" id="PF00589">
    <property type="entry name" value="Phage_integrase"/>
    <property type="match status" value="1"/>
</dbReference>
<protein>
    <submittedName>
        <fullName evidence="6">Transposase from transposon Tn1545</fullName>
    </submittedName>
</protein>
<dbReference type="InterPro" id="IPR011010">
    <property type="entry name" value="DNA_brk_join_enz"/>
</dbReference>
<organism evidence="6 7">
    <name type="scientific">Levilactobacillus brevis KB290</name>
    <dbReference type="NCBI Taxonomy" id="1001583"/>
    <lineage>
        <taxon>Bacteria</taxon>
        <taxon>Bacillati</taxon>
        <taxon>Bacillota</taxon>
        <taxon>Bacilli</taxon>
        <taxon>Lactobacillales</taxon>
        <taxon>Lactobacillaceae</taxon>
        <taxon>Levilactobacillus</taxon>
    </lineage>
</organism>
<dbReference type="GO" id="GO:0015074">
    <property type="term" value="P:DNA integration"/>
    <property type="evidence" value="ECO:0007669"/>
    <property type="project" value="UniProtKB-KW"/>
</dbReference>
<dbReference type="HOGENOM" id="CLU_027562_17_6_9"/>
<dbReference type="InterPro" id="IPR050808">
    <property type="entry name" value="Phage_Integrase"/>
</dbReference>
<name>M5B1H3_LEVBR</name>
<gene>
    <name evidence="6" type="ORF">LVISKB_2181</name>
</gene>
<dbReference type="Gene3D" id="1.10.150.130">
    <property type="match status" value="1"/>
</dbReference>
<evidence type="ECO:0000256" key="2">
    <source>
        <dbReference type="ARBA" id="ARBA00022908"/>
    </source>
</evidence>
<keyword evidence="4" id="KW-0233">DNA recombination</keyword>
<dbReference type="InterPro" id="IPR004107">
    <property type="entry name" value="Integrase_SAM-like_N"/>
</dbReference>
<dbReference type="GO" id="GO:0003677">
    <property type="term" value="F:DNA binding"/>
    <property type="evidence" value="ECO:0007669"/>
    <property type="project" value="UniProtKB-KW"/>
</dbReference>
<feature type="domain" description="Tyr recombinase" evidence="5">
    <location>
        <begin position="180"/>
        <end position="386"/>
    </location>
</feature>
<dbReference type="EMBL" id="AP012167">
    <property type="protein sequence ID" value="BAN07816.1"/>
    <property type="molecule type" value="Genomic_DNA"/>
</dbReference>
<keyword evidence="2" id="KW-0229">DNA integration</keyword>
<accession>M5B1H3</accession>
<keyword evidence="3" id="KW-0238">DNA-binding</keyword>
<dbReference type="SUPFAM" id="SSF56349">
    <property type="entry name" value="DNA breaking-rejoining enzymes"/>
    <property type="match status" value="1"/>
</dbReference>
<evidence type="ECO:0000259" key="5">
    <source>
        <dbReference type="PROSITE" id="PS51898"/>
    </source>
</evidence>
<dbReference type="Pfam" id="PF14659">
    <property type="entry name" value="Phage_int_SAM_3"/>
    <property type="match status" value="1"/>
</dbReference>
<dbReference type="PANTHER" id="PTHR30629">
    <property type="entry name" value="PROPHAGE INTEGRASE"/>
    <property type="match status" value="1"/>
</dbReference>
<dbReference type="InterPro" id="IPR010998">
    <property type="entry name" value="Integrase_recombinase_N"/>
</dbReference>
<evidence type="ECO:0000313" key="6">
    <source>
        <dbReference type="EMBL" id="BAN07816.1"/>
    </source>
</evidence>
<dbReference type="Gene3D" id="1.10.443.10">
    <property type="entry name" value="Intergrase catalytic core"/>
    <property type="match status" value="1"/>
</dbReference>
<reference evidence="6 7" key="1">
    <citation type="journal article" date="2013" name="PLoS ONE">
        <title>Genomic Analysis by Deep Sequencing of the Probiotic Lactobacillus brevis KB290 Harboring Nine Plasmids Reveals Genomic Stability.</title>
        <authorList>
            <person name="Fukao M."/>
            <person name="Oshima K."/>
            <person name="Morita H."/>
            <person name="Toh H."/>
            <person name="Suda W."/>
            <person name="Kim S.W."/>
            <person name="Suzuki S."/>
            <person name="Yakabe T."/>
            <person name="Hattori M."/>
            <person name="Yajima N."/>
        </authorList>
    </citation>
    <scope>NUCLEOTIDE SEQUENCE [LARGE SCALE GENOMIC DNA]</scope>
    <source>
        <strain evidence="6 7">KB290</strain>
    </source>
</reference>
<evidence type="ECO:0000256" key="3">
    <source>
        <dbReference type="ARBA" id="ARBA00023125"/>
    </source>
</evidence>
<dbReference type="InterPro" id="IPR002104">
    <property type="entry name" value="Integrase_catalytic"/>
</dbReference>